<dbReference type="GO" id="GO:0003723">
    <property type="term" value="F:RNA binding"/>
    <property type="evidence" value="ECO:0007669"/>
    <property type="project" value="TreeGrafter"/>
</dbReference>
<dbReference type="NCBIfam" id="NF001099">
    <property type="entry name" value="PRK00132.1"/>
    <property type="match status" value="1"/>
</dbReference>
<evidence type="ECO:0000256" key="5">
    <source>
        <dbReference type="ARBA" id="ARBA00042623"/>
    </source>
</evidence>
<dbReference type="RefSeq" id="XP_017989860.1">
    <property type="nucleotide sequence ID" value="XM_018134371.1"/>
</dbReference>
<keyword evidence="8" id="KW-1185">Reference proteome</keyword>
<dbReference type="FunFam" id="3.30.230.10:FF:000001">
    <property type="entry name" value="30S ribosomal protein S9"/>
    <property type="match status" value="1"/>
</dbReference>
<dbReference type="GO" id="GO:0005763">
    <property type="term" value="C:mitochondrial small ribosomal subunit"/>
    <property type="evidence" value="ECO:0007669"/>
    <property type="project" value="TreeGrafter"/>
</dbReference>
<dbReference type="EMBL" id="CP014248">
    <property type="protein sequence ID" value="AMD22864.1"/>
    <property type="molecule type" value="Genomic_DNA"/>
</dbReference>
<evidence type="ECO:0000256" key="3">
    <source>
        <dbReference type="ARBA" id="ARBA00023274"/>
    </source>
</evidence>
<dbReference type="InterPro" id="IPR014721">
    <property type="entry name" value="Ribsml_uS5_D2-typ_fold_subgr"/>
</dbReference>
<organism evidence="7 8">
    <name type="scientific">Eremothecium sinecaudum</name>
    <dbReference type="NCBI Taxonomy" id="45286"/>
    <lineage>
        <taxon>Eukaryota</taxon>
        <taxon>Fungi</taxon>
        <taxon>Dikarya</taxon>
        <taxon>Ascomycota</taxon>
        <taxon>Saccharomycotina</taxon>
        <taxon>Saccharomycetes</taxon>
        <taxon>Saccharomycetales</taxon>
        <taxon>Saccharomycetaceae</taxon>
        <taxon>Eremothecium</taxon>
    </lineage>
</organism>
<proteinExistence type="inferred from homology"/>
<dbReference type="SUPFAM" id="SSF54211">
    <property type="entry name" value="Ribosomal protein S5 domain 2-like"/>
    <property type="match status" value="1"/>
</dbReference>
<dbReference type="GeneID" id="28726229"/>
<name>A0A0X8HWN2_9SACH</name>
<evidence type="ECO:0000256" key="4">
    <source>
        <dbReference type="ARBA" id="ARBA00039318"/>
    </source>
</evidence>
<dbReference type="Pfam" id="PF00380">
    <property type="entry name" value="Ribosomal_S9"/>
    <property type="match status" value="1"/>
</dbReference>
<evidence type="ECO:0000256" key="6">
    <source>
        <dbReference type="SAM" id="MobiDB-lite"/>
    </source>
</evidence>
<dbReference type="InterPro" id="IPR020568">
    <property type="entry name" value="Ribosomal_Su5_D2-typ_SF"/>
</dbReference>
<dbReference type="GO" id="GO:0006412">
    <property type="term" value="P:translation"/>
    <property type="evidence" value="ECO:0007669"/>
    <property type="project" value="InterPro"/>
</dbReference>
<dbReference type="PANTHER" id="PTHR21569">
    <property type="entry name" value="RIBOSOMAL PROTEIN S9"/>
    <property type="match status" value="1"/>
</dbReference>
<dbReference type="InterPro" id="IPR023035">
    <property type="entry name" value="Ribosomal_uS9_bac/plastid"/>
</dbReference>
<dbReference type="Gene3D" id="3.30.230.10">
    <property type="match status" value="1"/>
</dbReference>
<evidence type="ECO:0000313" key="8">
    <source>
        <dbReference type="Proteomes" id="UP000243052"/>
    </source>
</evidence>
<dbReference type="PANTHER" id="PTHR21569:SF1">
    <property type="entry name" value="SMALL RIBOSOMAL SUBUNIT PROTEIN US9M"/>
    <property type="match status" value="1"/>
</dbReference>
<dbReference type="STRING" id="45286.A0A0X8HWN2"/>
<evidence type="ECO:0000256" key="2">
    <source>
        <dbReference type="ARBA" id="ARBA00022980"/>
    </source>
</evidence>
<sequence>MFARLLSRPVFQGCRNGMLKLTPSVRSFGGVAEQKRIVPKVPTFYSANPMHEAHMERLDELLRKYVKRYDRRLMAKPDPAKAPKWLTFEEYAQIGGGSRLAPTQYRHLINKLNRLHLIDPELSTDEIFTVLSQYNKNLQKTIKTKVVQELDEEGRAVAVGRRKTSTAKVFLVRGQGDILVNGRSLNNYFVKIKDRDSVMYPLRVLESVGKYNIFATVEGGGITGQADAIAHAVAQALVVFNPLLKTRLHRAGALTRDYRHVERKKPGKKKARKMPTWVKR</sequence>
<keyword evidence="2" id="KW-0689">Ribosomal protein</keyword>
<dbReference type="GO" id="GO:0003735">
    <property type="term" value="F:structural constituent of ribosome"/>
    <property type="evidence" value="ECO:0007669"/>
    <property type="project" value="InterPro"/>
</dbReference>
<dbReference type="AlphaFoldDB" id="A0A0X8HWN2"/>
<evidence type="ECO:0000313" key="7">
    <source>
        <dbReference type="EMBL" id="AMD22864.1"/>
    </source>
</evidence>
<feature type="region of interest" description="Disordered" evidence="6">
    <location>
        <begin position="261"/>
        <end position="280"/>
    </location>
</feature>
<gene>
    <name evidence="7" type="ORF">AW171_hschr84923</name>
</gene>
<accession>A0A0X8HWN2</accession>
<dbReference type="InterPro" id="IPR000754">
    <property type="entry name" value="Ribosomal_uS9"/>
</dbReference>
<protein>
    <recommendedName>
        <fullName evidence="4">Small ribosomal subunit protein uS9m</fullName>
    </recommendedName>
    <alternativeName>
        <fullName evidence="5">37S ribosomal protein S9, mitochondrial</fullName>
    </alternativeName>
</protein>
<comment type="similarity">
    <text evidence="1">Belongs to the universal ribosomal protein uS9 family.</text>
</comment>
<evidence type="ECO:0000256" key="1">
    <source>
        <dbReference type="ARBA" id="ARBA00005251"/>
    </source>
</evidence>
<dbReference type="OrthoDB" id="10254627at2759"/>
<keyword evidence="3" id="KW-0687">Ribonucleoprotein</keyword>
<reference evidence="7 8" key="1">
    <citation type="submission" date="2016-01" db="EMBL/GenBank/DDBJ databases">
        <title>Genome sequence of the yeast Holleya sinecauda.</title>
        <authorList>
            <person name="Dietrich F.S."/>
        </authorList>
    </citation>
    <scope>NUCLEOTIDE SEQUENCE [LARGE SCALE GENOMIC DNA]</scope>
    <source>
        <strain evidence="7 8">ATCC 58844</strain>
    </source>
</reference>
<dbReference type="Proteomes" id="UP000243052">
    <property type="component" value="Chromosome viii"/>
</dbReference>